<evidence type="ECO:0000256" key="11">
    <source>
        <dbReference type="ARBA" id="ARBA00023136"/>
    </source>
</evidence>
<keyword evidence="9" id="KW-0862">Zinc</keyword>
<evidence type="ECO:0000256" key="12">
    <source>
        <dbReference type="PROSITE-ProRule" id="PRU00175"/>
    </source>
</evidence>
<protein>
    <recommendedName>
        <fullName evidence="3">RING-type E3 ubiquitin transferase</fullName>
        <ecNumber evidence="3">2.3.2.27</ecNumber>
    </recommendedName>
</protein>
<keyword evidence="4" id="KW-0808">Transferase</keyword>
<evidence type="ECO:0000256" key="9">
    <source>
        <dbReference type="ARBA" id="ARBA00022833"/>
    </source>
</evidence>
<dbReference type="GO" id="GO:0006511">
    <property type="term" value="P:ubiquitin-dependent protein catabolic process"/>
    <property type="evidence" value="ECO:0007669"/>
    <property type="project" value="TreeGrafter"/>
</dbReference>
<dbReference type="GO" id="GO:0008270">
    <property type="term" value="F:zinc ion binding"/>
    <property type="evidence" value="ECO:0007669"/>
    <property type="project" value="UniProtKB-KW"/>
</dbReference>
<keyword evidence="7 12" id="KW-0863">Zinc-finger</keyword>
<dbReference type="Pfam" id="PF13639">
    <property type="entry name" value="zf-RING_2"/>
    <property type="match status" value="1"/>
</dbReference>
<dbReference type="InterPro" id="IPR013083">
    <property type="entry name" value="Znf_RING/FYVE/PHD"/>
</dbReference>
<reference evidence="15 16" key="1">
    <citation type="submission" date="2024-01" db="EMBL/GenBank/DDBJ databases">
        <title>The genomes of 5 underutilized Papilionoideae crops provide insights into root nodulation and disease resistanc.</title>
        <authorList>
            <person name="Yuan L."/>
        </authorList>
    </citation>
    <scope>NUCLEOTIDE SEQUENCE [LARGE SCALE GENOMIC DNA]</scope>
    <source>
        <strain evidence="15">ZHUSHIDOU_FW_LH</strain>
        <tissue evidence="15">Leaf</tissue>
    </source>
</reference>
<evidence type="ECO:0000256" key="5">
    <source>
        <dbReference type="ARBA" id="ARBA00022692"/>
    </source>
</evidence>
<feature type="domain" description="RING-type" evidence="14">
    <location>
        <begin position="268"/>
        <end position="309"/>
    </location>
</feature>
<keyword evidence="5 13" id="KW-0812">Transmembrane</keyword>
<feature type="transmembrane region" description="Helical" evidence="13">
    <location>
        <begin position="63"/>
        <end position="83"/>
    </location>
</feature>
<dbReference type="GO" id="GO:0000325">
    <property type="term" value="C:plant-type vacuole"/>
    <property type="evidence" value="ECO:0007669"/>
    <property type="project" value="TreeGrafter"/>
</dbReference>
<gene>
    <name evidence="15" type="ORF">RIF29_05368</name>
</gene>
<evidence type="ECO:0000259" key="14">
    <source>
        <dbReference type="PROSITE" id="PS50089"/>
    </source>
</evidence>
<comment type="caution">
    <text evidence="15">The sequence shown here is derived from an EMBL/GenBank/DDBJ whole genome shotgun (WGS) entry which is preliminary data.</text>
</comment>
<dbReference type="GO" id="GO:0016567">
    <property type="term" value="P:protein ubiquitination"/>
    <property type="evidence" value="ECO:0007669"/>
    <property type="project" value="TreeGrafter"/>
</dbReference>
<accession>A0AAN9J292</accession>
<feature type="transmembrane region" description="Helical" evidence="13">
    <location>
        <begin position="177"/>
        <end position="210"/>
    </location>
</feature>
<dbReference type="PANTHER" id="PTHR45977">
    <property type="entry name" value="TARGET OF ERK KINASE MPK-1"/>
    <property type="match status" value="1"/>
</dbReference>
<name>A0AAN9J292_CROPI</name>
<keyword evidence="10 13" id="KW-1133">Transmembrane helix</keyword>
<evidence type="ECO:0000256" key="4">
    <source>
        <dbReference type="ARBA" id="ARBA00022679"/>
    </source>
</evidence>
<organism evidence="15 16">
    <name type="scientific">Crotalaria pallida</name>
    <name type="common">Smooth rattlebox</name>
    <name type="synonym">Crotalaria striata</name>
    <dbReference type="NCBI Taxonomy" id="3830"/>
    <lineage>
        <taxon>Eukaryota</taxon>
        <taxon>Viridiplantae</taxon>
        <taxon>Streptophyta</taxon>
        <taxon>Embryophyta</taxon>
        <taxon>Tracheophyta</taxon>
        <taxon>Spermatophyta</taxon>
        <taxon>Magnoliopsida</taxon>
        <taxon>eudicotyledons</taxon>
        <taxon>Gunneridae</taxon>
        <taxon>Pentapetalae</taxon>
        <taxon>rosids</taxon>
        <taxon>fabids</taxon>
        <taxon>Fabales</taxon>
        <taxon>Fabaceae</taxon>
        <taxon>Papilionoideae</taxon>
        <taxon>50 kb inversion clade</taxon>
        <taxon>genistoids sensu lato</taxon>
        <taxon>core genistoids</taxon>
        <taxon>Crotalarieae</taxon>
        <taxon>Crotalaria</taxon>
    </lineage>
</organism>
<dbReference type="PANTHER" id="PTHR45977:SF19">
    <property type="entry name" value="RING-TYPE DOMAIN-CONTAINING PROTEIN"/>
    <property type="match status" value="1"/>
</dbReference>
<comment type="catalytic activity">
    <reaction evidence="1">
        <text>S-ubiquitinyl-[E2 ubiquitin-conjugating enzyme]-L-cysteine + [acceptor protein]-L-lysine = [E2 ubiquitin-conjugating enzyme]-L-cysteine + N(6)-ubiquitinyl-[acceptor protein]-L-lysine.</text>
        <dbReference type="EC" id="2.3.2.27"/>
    </reaction>
</comment>
<dbReference type="InterPro" id="IPR001841">
    <property type="entry name" value="Znf_RING"/>
</dbReference>
<evidence type="ECO:0000256" key="2">
    <source>
        <dbReference type="ARBA" id="ARBA00004141"/>
    </source>
</evidence>
<evidence type="ECO:0000256" key="7">
    <source>
        <dbReference type="ARBA" id="ARBA00022771"/>
    </source>
</evidence>
<evidence type="ECO:0000256" key="8">
    <source>
        <dbReference type="ARBA" id="ARBA00022786"/>
    </source>
</evidence>
<keyword evidence="8" id="KW-0833">Ubl conjugation pathway</keyword>
<evidence type="ECO:0000256" key="13">
    <source>
        <dbReference type="SAM" id="Phobius"/>
    </source>
</evidence>
<evidence type="ECO:0000313" key="16">
    <source>
        <dbReference type="Proteomes" id="UP001372338"/>
    </source>
</evidence>
<keyword evidence="6" id="KW-0479">Metal-binding</keyword>
<dbReference type="GO" id="GO:0016020">
    <property type="term" value="C:membrane"/>
    <property type="evidence" value="ECO:0007669"/>
    <property type="project" value="UniProtKB-SubCell"/>
</dbReference>
<keyword evidence="16" id="KW-1185">Reference proteome</keyword>
<dbReference type="PROSITE" id="PS50089">
    <property type="entry name" value="ZF_RING_2"/>
    <property type="match status" value="1"/>
</dbReference>
<dbReference type="AlphaFoldDB" id="A0AAN9J292"/>
<evidence type="ECO:0000256" key="6">
    <source>
        <dbReference type="ARBA" id="ARBA00022723"/>
    </source>
</evidence>
<evidence type="ECO:0000256" key="10">
    <source>
        <dbReference type="ARBA" id="ARBA00022989"/>
    </source>
</evidence>
<evidence type="ECO:0000313" key="15">
    <source>
        <dbReference type="EMBL" id="KAK7290737.1"/>
    </source>
</evidence>
<dbReference type="GO" id="GO:0061630">
    <property type="term" value="F:ubiquitin protein ligase activity"/>
    <property type="evidence" value="ECO:0007669"/>
    <property type="project" value="UniProtKB-EC"/>
</dbReference>
<dbReference type="EC" id="2.3.2.27" evidence="3"/>
<dbReference type="SUPFAM" id="SSF57850">
    <property type="entry name" value="RING/U-box"/>
    <property type="match status" value="1"/>
</dbReference>
<dbReference type="SMART" id="SM00184">
    <property type="entry name" value="RING"/>
    <property type="match status" value="1"/>
</dbReference>
<dbReference type="EMBL" id="JAYWIO010000001">
    <property type="protein sequence ID" value="KAK7290737.1"/>
    <property type="molecule type" value="Genomic_DNA"/>
</dbReference>
<keyword evidence="11 13" id="KW-0472">Membrane</keyword>
<dbReference type="Proteomes" id="UP001372338">
    <property type="component" value="Unassembled WGS sequence"/>
</dbReference>
<dbReference type="Gene3D" id="3.30.40.10">
    <property type="entry name" value="Zinc/RING finger domain, C3HC4 (zinc finger)"/>
    <property type="match status" value="1"/>
</dbReference>
<proteinExistence type="predicted"/>
<comment type="subcellular location">
    <subcellularLocation>
        <location evidence="2">Membrane</location>
        <topology evidence="2">Multi-pass membrane protein</topology>
    </subcellularLocation>
</comment>
<evidence type="ECO:0000256" key="3">
    <source>
        <dbReference type="ARBA" id="ARBA00012483"/>
    </source>
</evidence>
<evidence type="ECO:0000256" key="1">
    <source>
        <dbReference type="ARBA" id="ARBA00000900"/>
    </source>
</evidence>
<feature type="transmembrane region" description="Helical" evidence="13">
    <location>
        <begin position="137"/>
        <end position="157"/>
    </location>
</feature>
<sequence length="319" mass="36639">MAQNQTLLPRTNNPLLRNPTVRPTTTTLTLPFARRLFLSDCSDHRSDDDDDDDCVNCAYSRPFVVLDMVWNLAFVVVAAAVLLSTFRERPNTPLRLWLCVYAFECVAHMAFVYFEYRRRFSDSSSSSRTPYSVMKKLEPINTLASSVWWAIGFYWIVVGGQDLLEDSPRLYWLTVVFLAFDVFFIIFCIGMACLVFFAIFCFIPIIALAYAMRIREGASEEDIKSLPKYRFSQSNLLVIVDDKKHSRIHSCNGSHVSELSVHPDDSECCICLSPYVDGTELYRLPCTHHFHCGCIGRWLRTKATCPLCKFNILRRDTLV</sequence>
<feature type="transmembrane region" description="Helical" evidence="13">
    <location>
        <begin position="95"/>
        <end position="116"/>
    </location>
</feature>